<dbReference type="RefSeq" id="WP_106248582.1">
    <property type="nucleotide sequence ID" value="NZ_PVZC01000006.1"/>
</dbReference>
<evidence type="ECO:0000256" key="2">
    <source>
        <dbReference type="SAM" id="Phobius"/>
    </source>
</evidence>
<reference evidence="4 5" key="1">
    <citation type="submission" date="2018-03" db="EMBL/GenBank/DDBJ databases">
        <title>Genomic Encyclopedia of Archaeal and Bacterial Type Strains, Phase II (KMG-II): from individual species to whole genera.</title>
        <authorList>
            <person name="Goeker M."/>
        </authorList>
    </citation>
    <scope>NUCLEOTIDE SEQUENCE [LARGE SCALE GENOMIC DNA]</scope>
    <source>
        <strain evidence="4 5">DSM 45601</strain>
    </source>
</reference>
<feature type="transmembrane region" description="Helical" evidence="2">
    <location>
        <begin position="354"/>
        <end position="373"/>
    </location>
</feature>
<sequence length="426" mass="44040">MSDPAPDRPAPGPAARGPVQPRERSLAPDLARGAALLFIALANSPLFLWGQEIGLRGKLAGGSLADRVVNFALLTFVDGRAYPMFAFLFGYGMVQLAGRQEAAGVDRAATRRVLMRRNGWLVAFGAVHGLLLFSGDILGPYGVCGLLITAFLLFSREGSLRVVVWIWMGVLAVGSLFSLVGLAVTLALMTEPGPAGATSFVLQSVSAPDYPASVVDRLIEWPASAVGLGVFLIPAVLTGVWAARHRLLDDPAAHRRTLVLVAVVGLGAAYLGGAPLGLAAAGAFPTDEAVAGSAFGLHYLTGLAAGPGYAALFGLVALWFEGRRAGTPAGSAPPAHQGVIGALAALGRRSLSGYLVQSVVWVALFSPYTLALGAQLGNAATAALAGATWLATVAAAWLLERYGRRAPAEVLLRRLAYGRPAPRPGG</sequence>
<feature type="region of interest" description="Disordered" evidence="1">
    <location>
        <begin position="1"/>
        <end position="23"/>
    </location>
</feature>
<proteinExistence type="predicted"/>
<dbReference type="Proteomes" id="UP000237846">
    <property type="component" value="Unassembled WGS sequence"/>
</dbReference>
<dbReference type="PANTHER" id="PTHR30590:SF2">
    <property type="entry name" value="INNER MEMBRANE PROTEIN"/>
    <property type="match status" value="1"/>
</dbReference>
<feature type="domain" description="DUF418" evidence="3">
    <location>
        <begin position="242"/>
        <end position="418"/>
    </location>
</feature>
<evidence type="ECO:0000259" key="3">
    <source>
        <dbReference type="Pfam" id="PF04235"/>
    </source>
</evidence>
<feature type="transmembrane region" description="Helical" evidence="2">
    <location>
        <begin position="30"/>
        <end position="49"/>
    </location>
</feature>
<feature type="transmembrane region" description="Helical" evidence="2">
    <location>
        <begin position="258"/>
        <end position="284"/>
    </location>
</feature>
<evidence type="ECO:0000256" key="1">
    <source>
        <dbReference type="SAM" id="MobiDB-lite"/>
    </source>
</evidence>
<dbReference type="PANTHER" id="PTHR30590">
    <property type="entry name" value="INNER MEMBRANE PROTEIN"/>
    <property type="match status" value="1"/>
</dbReference>
<dbReference type="AlphaFoldDB" id="A0A2T0PZL3"/>
<name>A0A2T0PZL3_9ACTN</name>
<dbReference type="OrthoDB" id="2388539at2"/>
<feature type="transmembrane region" description="Helical" evidence="2">
    <location>
        <begin position="379"/>
        <end position="399"/>
    </location>
</feature>
<feature type="transmembrane region" description="Helical" evidence="2">
    <location>
        <begin position="69"/>
        <end position="94"/>
    </location>
</feature>
<gene>
    <name evidence="4" type="ORF">CLV72_10624</name>
</gene>
<keyword evidence="2" id="KW-0812">Transmembrane</keyword>
<feature type="transmembrane region" description="Helical" evidence="2">
    <location>
        <begin position="162"/>
        <end position="189"/>
    </location>
</feature>
<keyword evidence="2" id="KW-1133">Transmembrane helix</keyword>
<feature type="transmembrane region" description="Helical" evidence="2">
    <location>
        <begin position="296"/>
        <end position="320"/>
    </location>
</feature>
<evidence type="ECO:0000313" key="4">
    <source>
        <dbReference type="EMBL" id="PRX96989.1"/>
    </source>
</evidence>
<accession>A0A2T0PZL3</accession>
<feature type="transmembrane region" description="Helical" evidence="2">
    <location>
        <begin position="114"/>
        <end position="131"/>
    </location>
</feature>
<dbReference type="InterPro" id="IPR007349">
    <property type="entry name" value="DUF418"/>
</dbReference>
<feature type="transmembrane region" description="Helical" evidence="2">
    <location>
        <begin position="137"/>
        <end position="155"/>
    </location>
</feature>
<organism evidence="4 5">
    <name type="scientific">Allonocardiopsis opalescens</name>
    <dbReference type="NCBI Taxonomy" id="1144618"/>
    <lineage>
        <taxon>Bacteria</taxon>
        <taxon>Bacillati</taxon>
        <taxon>Actinomycetota</taxon>
        <taxon>Actinomycetes</taxon>
        <taxon>Streptosporangiales</taxon>
        <taxon>Allonocardiopsis</taxon>
    </lineage>
</organism>
<dbReference type="EMBL" id="PVZC01000006">
    <property type="protein sequence ID" value="PRX96989.1"/>
    <property type="molecule type" value="Genomic_DNA"/>
</dbReference>
<protein>
    <submittedName>
        <fullName evidence="4">Putative membrane protein YeiB</fullName>
    </submittedName>
</protein>
<keyword evidence="5" id="KW-1185">Reference proteome</keyword>
<dbReference type="Pfam" id="PF04235">
    <property type="entry name" value="DUF418"/>
    <property type="match status" value="1"/>
</dbReference>
<dbReference type="InterPro" id="IPR052529">
    <property type="entry name" value="Bact_Transport_Assoc"/>
</dbReference>
<comment type="caution">
    <text evidence="4">The sequence shown here is derived from an EMBL/GenBank/DDBJ whole genome shotgun (WGS) entry which is preliminary data.</text>
</comment>
<keyword evidence="2" id="KW-0472">Membrane</keyword>
<feature type="transmembrane region" description="Helical" evidence="2">
    <location>
        <begin position="221"/>
        <end position="243"/>
    </location>
</feature>
<evidence type="ECO:0000313" key="5">
    <source>
        <dbReference type="Proteomes" id="UP000237846"/>
    </source>
</evidence>